<organism evidence="4 5">
    <name type="scientific">Sphingomonas montanisoli</name>
    <dbReference type="NCBI Taxonomy" id="2606412"/>
    <lineage>
        <taxon>Bacteria</taxon>
        <taxon>Pseudomonadati</taxon>
        <taxon>Pseudomonadota</taxon>
        <taxon>Alphaproteobacteria</taxon>
        <taxon>Sphingomonadales</taxon>
        <taxon>Sphingomonadaceae</taxon>
        <taxon>Sphingomonas</taxon>
    </lineage>
</organism>
<reference evidence="4 5" key="1">
    <citation type="submission" date="2019-08" db="EMBL/GenBank/DDBJ databases">
        <authorList>
            <person name="Wang G."/>
            <person name="Xu Z."/>
        </authorList>
    </citation>
    <scope>NUCLEOTIDE SEQUENCE [LARGE SCALE GENOMIC DNA]</scope>
    <source>
        <strain evidence="4 5">ZX</strain>
    </source>
</reference>
<evidence type="ECO:0000256" key="2">
    <source>
        <dbReference type="PROSITE-ProRule" id="PRU00110"/>
    </source>
</evidence>
<comment type="caution">
    <text evidence="4">The sequence shown here is derived from an EMBL/GenBank/DDBJ whole genome shotgun (WGS) entry which is preliminary data.</text>
</comment>
<dbReference type="Gene3D" id="1.20.120.160">
    <property type="entry name" value="HPT domain"/>
    <property type="match status" value="1"/>
</dbReference>
<protein>
    <submittedName>
        <fullName evidence="4">Hpt domain-containing protein</fullName>
    </submittedName>
</protein>
<evidence type="ECO:0000259" key="3">
    <source>
        <dbReference type="PROSITE" id="PS50894"/>
    </source>
</evidence>
<dbReference type="PROSITE" id="PS50894">
    <property type="entry name" value="HPT"/>
    <property type="match status" value="1"/>
</dbReference>
<dbReference type="AlphaFoldDB" id="A0A5D9BYF0"/>
<evidence type="ECO:0000313" key="4">
    <source>
        <dbReference type="EMBL" id="TZG24608.1"/>
    </source>
</evidence>
<dbReference type="RefSeq" id="WP_149523803.1">
    <property type="nucleotide sequence ID" value="NZ_VTOU01000005.1"/>
</dbReference>
<keyword evidence="1" id="KW-0902">Two-component regulatory system</keyword>
<name>A0A5D9BYF0_9SPHN</name>
<dbReference type="Pfam" id="PF01627">
    <property type="entry name" value="Hpt"/>
    <property type="match status" value="1"/>
</dbReference>
<evidence type="ECO:0000313" key="5">
    <source>
        <dbReference type="Proteomes" id="UP000322077"/>
    </source>
</evidence>
<evidence type="ECO:0000256" key="1">
    <source>
        <dbReference type="ARBA" id="ARBA00023012"/>
    </source>
</evidence>
<dbReference type="Proteomes" id="UP000322077">
    <property type="component" value="Unassembled WGS sequence"/>
</dbReference>
<keyword evidence="5" id="KW-1185">Reference proteome</keyword>
<gene>
    <name evidence="4" type="ORF">FYJ91_18465</name>
</gene>
<proteinExistence type="predicted"/>
<dbReference type="GO" id="GO:0000160">
    <property type="term" value="P:phosphorelay signal transduction system"/>
    <property type="evidence" value="ECO:0007669"/>
    <property type="project" value="UniProtKB-KW"/>
</dbReference>
<dbReference type="InterPro" id="IPR008207">
    <property type="entry name" value="Sig_transdc_His_kin_Hpt_dom"/>
</dbReference>
<feature type="modified residue" description="Phosphohistidine" evidence="2">
    <location>
        <position position="64"/>
    </location>
</feature>
<sequence length="125" mass="13811">MMANNRAQPDSIVDWKRHDALHDLLEAEFPRLQALFKRDALMWIATIEQAVGASDAGELIRAAHTLQGDAFQFGALALGATAEAIERMARRGLDDRSPTTALRRATSKLRPLLANTVQQFEQASL</sequence>
<dbReference type="SUPFAM" id="SSF47226">
    <property type="entry name" value="Histidine-containing phosphotransfer domain, HPT domain"/>
    <property type="match status" value="1"/>
</dbReference>
<dbReference type="EMBL" id="VTOU01000005">
    <property type="protein sequence ID" value="TZG24608.1"/>
    <property type="molecule type" value="Genomic_DNA"/>
</dbReference>
<accession>A0A5D9BYF0</accession>
<keyword evidence="2" id="KW-0597">Phosphoprotein</keyword>
<dbReference type="InterPro" id="IPR036641">
    <property type="entry name" value="HPT_dom_sf"/>
</dbReference>
<feature type="domain" description="HPt" evidence="3">
    <location>
        <begin position="25"/>
        <end position="125"/>
    </location>
</feature>
<dbReference type="GO" id="GO:0004672">
    <property type="term" value="F:protein kinase activity"/>
    <property type="evidence" value="ECO:0007669"/>
    <property type="project" value="UniProtKB-ARBA"/>
</dbReference>